<dbReference type="InterPro" id="IPR051272">
    <property type="entry name" value="RIO-type_Ser/Thr_kinase"/>
</dbReference>
<evidence type="ECO:0000256" key="11">
    <source>
        <dbReference type="ARBA" id="ARBA00048679"/>
    </source>
</evidence>
<dbReference type="EC" id="2.7.11.1" evidence="2"/>
<evidence type="ECO:0000256" key="6">
    <source>
        <dbReference type="ARBA" id="ARBA00022741"/>
    </source>
</evidence>
<evidence type="ECO:0000256" key="9">
    <source>
        <dbReference type="ARBA" id="ARBA00022842"/>
    </source>
</evidence>
<dbReference type="PANTHER" id="PTHR45723">
    <property type="entry name" value="SERINE/THREONINE-PROTEIN KINASE RIO1"/>
    <property type="match status" value="1"/>
</dbReference>
<dbReference type="EMBL" id="CP131059">
    <property type="protein sequence ID" value="WNY24407.1"/>
    <property type="molecule type" value="Genomic_DNA"/>
</dbReference>
<dbReference type="AlphaFoldDB" id="A0AA96VCU1"/>
<evidence type="ECO:0000256" key="2">
    <source>
        <dbReference type="ARBA" id="ARBA00012513"/>
    </source>
</evidence>
<proteinExistence type="inferred from homology"/>
<organism evidence="14 15">
    <name type="scientific">Methanimicrococcus hongohii</name>
    <dbReference type="NCBI Taxonomy" id="3028295"/>
    <lineage>
        <taxon>Archaea</taxon>
        <taxon>Methanobacteriati</taxon>
        <taxon>Methanobacteriota</taxon>
        <taxon>Stenosarchaea group</taxon>
        <taxon>Methanomicrobia</taxon>
        <taxon>Methanosarcinales</taxon>
        <taxon>Methanosarcinaceae</taxon>
        <taxon>Methanimicrococcus</taxon>
    </lineage>
</organism>
<sequence length="336" mass="39350">MSQKKIDKQMKQIEDKRAKGRVFKKDSSFLKAEENVFDVPTLKLLYSFANKGFINELGGSISTGKEANVFYAIGNEGEVAVKIYRINSSTFKSMDPYILKDPRFTHIRHSRKDIIFAWTQKEYQNLLRINKAGIRSPKPITFDRNVLIMEFMGENGVAYPSLKEIKMDDETARNFYDQIIENMRRMYVRASLVHADLSEYNILIDTEKEEVVIIDVGQAVTLNHPNAREFLTRDIENIKRFFKKFGIDEPTKEILERIKLKKEEDTIIEPDPEEITVGQENKEIKNKNIENEDNKNESIENENNRYENTENEDNKNESIENETNRNENTENEIEEE</sequence>
<evidence type="ECO:0000256" key="7">
    <source>
        <dbReference type="ARBA" id="ARBA00022777"/>
    </source>
</evidence>
<evidence type="ECO:0000256" key="10">
    <source>
        <dbReference type="ARBA" id="ARBA00047899"/>
    </source>
</evidence>
<name>A0AA96VCU1_9EURY</name>
<dbReference type="Pfam" id="PF01163">
    <property type="entry name" value="RIO1"/>
    <property type="match status" value="1"/>
</dbReference>
<dbReference type="PROSITE" id="PS01245">
    <property type="entry name" value="RIO1"/>
    <property type="match status" value="1"/>
</dbReference>
<evidence type="ECO:0000256" key="5">
    <source>
        <dbReference type="ARBA" id="ARBA00022723"/>
    </source>
</evidence>
<evidence type="ECO:0000256" key="4">
    <source>
        <dbReference type="ARBA" id="ARBA00022679"/>
    </source>
</evidence>
<comment type="similarity">
    <text evidence="1">Belongs to the protein kinase superfamily. RIO-type Ser/Thr kinase family.</text>
</comment>
<keyword evidence="4" id="KW-0808">Transferase</keyword>
<accession>A0AA96VCU1</accession>
<dbReference type="InterPro" id="IPR000719">
    <property type="entry name" value="Prot_kinase_dom"/>
</dbReference>
<protein>
    <recommendedName>
        <fullName evidence="2">non-specific serine/threonine protein kinase</fullName>
        <ecNumber evidence="2">2.7.11.1</ecNumber>
    </recommendedName>
</protein>
<dbReference type="KEGG" id="mehf:MmiHf6_17380"/>
<feature type="domain" description="Protein kinase" evidence="13">
    <location>
        <begin position="55"/>
        <end position="336"/>
    </location>
</feature>
<dbReference type="Gene3D" id="1.10.510.10">
    <property type="entry name" value="Transferase(Phosphotransferase) domain 1"/>
    <property type="match status" value="1"/>
</dbReference>
<keyword evidence="9" id="KW-0460">Magnesium</keyword>
<dbReference type="InterPro" id="IPR018935">
    <property type="entry name" value="RIO_kinase_CS"/>
</dbReference>
<keyword evidence="8" id="KW-0067">ATP-binding</keyword>
<dbReference type="PROSITE" id="PS50011">
    <property type="entry name" value="PROTEIN_KINASE_DOM"/>
    <property type="match status" value="1"/>
</dbReference>
<dbReference type="PROSITE" id="PS00109">
    <property type="entry name" value="PROTEIN_KINASE_TYR"/>
    <property type="match status" value="1"/>
</dbReference>
<dbReference type="SUPFAM" id="SSF56112">
    <property type="entry name" value="Protein kinase-like (PK-like)"/>
    <property type="match status" value="1"/>
</dbReference>
<keyword evidence="5" id="KW-0479">Metal-binding</keyword>
<dbReference type="RefSeq" id="WP_316557589.1">
    <property type="nucleotide sequence ID" value="NZ_CP131059.1"/>
</dbReference>
<keyword evidence="6" id="KW-0547">Nucleotide-binding</keyword>
<comment type="catalytic activity">
    <reaction evidence="10">
        <text>L-threonyl-[protein] + ATP = O-phospho-L-threonyl-[protein] + ADP + H(+)</text>
        <dbReference type="Rhea" id="RHEA:46608"/>
        <dbReference type="Rhea" id="RHEA-COMP:11060"/>
        <dbReference type="Rhea" id="RHEA-COMP:11605"/>
        <dbReference type="ChEBI" id="CHEBI:15378"/>
        <dbReference type="ChEBI" id="CHEBI:30013"/>
        <dbReference type="ChEBI" id="CHEBI:30616"/>
        <dbReference type="ChEBI" id="CHEBI:61977"/>
        <dbReference type="ChEBI" id="CHEBI:456216"/>
        <dbReference type="EC" id="2.7.11.1"/>
    </reaction>
</comment>
<keyword evidence="15" id="KW-1185">Reference proteome</keyword>
<dbReference type="CDD" id="cd05145">
    <property type="entry name" value="RIO1_like"/>
    <property type="match status" value="1"/>
</dbReference>
<reference evidence="14 15" key="1">
    <citation type="submission" date="2023-07" db="EMBL/GenBank/DDBJ databases">
        <title>Closed genoem sequence of Methanomicrococcus sp. Hf6.</title>
        <authorList>
            <person name="Poehlein A."/>
            <person name="Protasov E."/>
            <person name="Platt K."/>
            <person name="Reeh H."/>
            <person name="Daniel R."/>
            <person name="Brune A."/>
        </authorList>
    </citation>
    <scope>NUCLEOTIDE SEQUENCE [LARGE SCALE GENOMIC DNA]</scope>
    <source>
        <strain evidence="14 15">Hf6</strain>
    </source>
</reference>
<keyword evidence="3" id="KW-0723">Serine/threonine-protein kinase</keyword>
<dbReference type="GO" id="GO:0005524">
    <property type="term" value="F:ATP binding"/>
    <property type="evidence" value="ECO:0007669"/>
    <property type="project" value="UniProtKB-KW"/>
</dbReference>
<evidence type="ECO:0000256" key="8">
    <source>
        <dbReference type="ARBA" id="ARBA00022840"/>
    </source>
</evidence>
<dbReference type="InterPro" id="IPR018934">
    <property type="entry name" value="RIO_dom"/>
</dbReference>
<comment type="catalytic activity">
    <reaction evidence="11">
        <text>L-seryl-[protein] + ATP = O-phospho-L-seryl-[protein] + ADP + H(+)</text>
        <dbReference type="Rhea" id="RHEA:17989"/>
        <dbReference type="Rhea" id="RHEA-COMP:9863"/>
        <dbReference type="Rhea" id="RHEA-COMP:11604"/>
        <dbReference type="ChEBI" id="CHEBI:15378"/>
        <dbReference type="ChEBI" id="CHEBI:29999"/>
        <dbReference type="ChEBI" id="CHEBI:30616"/>
        <dbReference type="ChEBI" id="CHEBI:83421"/>
        <dbReference type="ChEBI" id="CHEBI:456216"/>
        <dbReference type="EC" id="2.7.11.1"/>
    </reaction>
</comment>
<evidence type="ECO:0000259" key="13">
    <source>
        <dbReference type="PROSITE" id="PS50011"/>
    </source>
</evidence>
<dbReference type="GeneID" id="85196355"/>
<feature type="compositionally biased region" description="Basic and acidic residues" evidence="12">
    <location>
        <begin position="280"/>
        <end position="328"/>
    </location>
</feature>
<dbReference type="Proteomes" id="UP001302978">
    <property type="component" value="Chromosome"/>
</dbReference>
<dbReference type="InterPro" id="IPR000687">
    <property type="entry name" value="RIO_kinase"/>
</dbReference>
<evidence type="ECO:0000256" key="12">
    <source>
        <dbReference type="SAM" id="MobiDB-lite"/>
    </source>
</evidence>
<evidence type="ECO:0000313" key="15">
    <source>
        <dbReference type="Proteomes" id="UP001302978"/>
    </source>
</evidence>
<dbReference type="InterPro" id="IPR011009">
    <property type="entry name" value="Kinase-like_dom_sf"/>
</dbReference>
<dbReference type="SMART" id="SM00090">
    <property type="entry name" value="RIO"/>
    <property type="match status" value="1"/>
</dbReference>
<dbReference type="Gene3D" id="3.30.200.20">
    <property type="entry name" value="Phosphorylase Kinase, domain 1"/>
    <property type="match status" value="1"/>
</dbReference>
<feature type="region of interest" description="Disordered" evidence="12">
    <location>
        <begin position="270"/>
        <end position="336"/>
    </location>
</feature>
<gene>
    <name evidence="14" type="ORF">MmiHf6_17380</name>
</gene>
<dbReference type="InterPro" id="IPR008266">
    <property type="entry name" value="Tyr_kinase_AS"/>
</dbReference>
<keyword evidence="7" id="KW-0418">Kinase</keyword>
<evidence type="ECO:0000256" key="3">
    <source>
        <dbReference type="ARBA" id="ARBA00022527"/>
    </source>
</evidence>
<evidence type="ECO:0000313" key="14">
    <source>
        <dbReference type="EMBL" id="WNY24407.1"/>
    </source>
</evidence>
<evidence type="ECO:0000256" key="1">
    <source>
        <dbReference type="ARBA" id="ARBA00009196"/>
    </source>
</evidence>
<dbReference type="GO" id="GO:0004674">
    <property type="term" value="F:protein serine/threonine kinase activity"/>
    <property type="evidence" value="ECO:0007669"/>
    <property type="project" value="UniProtKB-KW"/>
</dbReference>
<dbReference type="GO" id="GO:0046872">
    <property type="term" value="F:metal ion binding"/>
    <property type="evidence" value="ECO:0007669"/>
    <property type="project" value="UniProtKB-KW"/>
</dbReference>